<dbReference type="STRING" id="231916.A0A409XB97"/>
<organism evidence="1 2">
    <name type="scientific">Gymnopilus dilepis</name>
    <dbReference type="NCBI Taxonomy" id="231916"/>
    <lineage>
        <taxon>Eukaryota</taxon>
        <taxon>Fungi</taxon>
        <taxon>Dikarya</taxon>
        <taxon>Basidiomycota</taxon>
        <taxon>Agaricomycotina</taxon>
        <taxon>Agaricomycetes</taxon>
        <taxon>Agaricomycetidae</taxon>
        <taxon>Agaricales</taxon>
        <taxon>Agaricineae</taxon>
        <taxon>Hymenogastraceae</taxon>
        <taxon>Gymnopilus</taxon>
    </lineage>
</organism>
<evidence type="ECO:0000313" key="1">
    <source>
        <dbReference type="EMBL" id="PPQ88063.1"/>
    </source>
</evidence>
<accession>A0A409XB97</accession>
<comment type="caution">
    <text evidence="1">The sequence shown here is derived from an EMBL/GenBank/DDBJ whole genome shotgun (WGS) entry which is preliminary data.</text>
</comment>
<dbReference type="OrthoDB" id="3033067at2759"/>
<dbReference type="AlphaFoldDB" id="A0A409XB97"/>
<evidence type="ECO:0000313" key="2">
    <source>
        <dbReference type="Proteomes" id="UP000284706"/>
    </source>
</evidence>
<dbReference type="EMBL" id="NHYE01003720">
    <property type="protein sequence ID" value="PPQ88063.1"/>
    <property type="molecule type" value="Genomic_DNA"/>
</dbReference>
<gene>
    <name evidence="1" type="ORF">CVT26_007993</name>
</gene>
<name>A0A409XB97_9AGAR</name>
<dbReference type="Proteomes" id="UP000284706">
    <property type="component" value="Unassembled WGS sequence"/>
</dbReference>
<dbReference type="InParanoid" id="A0A409XB97"/>
<keyword evidence="2" id="KW-1185">Reference proteome</keyword>
<sequence length="315" mass="35893">MVNPGAFHGARKAFLMGEKEAYSQAVDEGYAAECIAKIQRRFFKRFPIDLPDEAEPTAEELAKVDDDEIEPDFPEPERDKMSQQEYEAALDVLEERRKKLVFKKGIKRWLAYQYQKDHDVDPKTSGAHNPYRALLFKLTGQQFVRPRAKTACNVWRKTKRAEIEEKVKAKAIETSIGRKGLAALRDRIAKDMFNQLPAEERRRWVIVADQESRKALTIWENEVNSPASTAPEDRQRCILGLVRFIQPVLDLVCEATGWKASFTAGGPEPAHGGRLNIISIHSGKTSGDVALDFGALEREGIRKFFIPMYGRFLKR</sequence>
<reference evidence="1 2" key="1">
    <citation type="journal article" date="2018" name="Evol. Lett.">
        <title>Horizontal gene cluster transfer increased hallucinogenic mushroom diversity.</title>
        <authorList>
            <person name="Reynolds H.T."/>
            <person name="Vijayakumar V."/>
            <person name="Gluck-Thaler E."/>
            <person name="Korotkin H.B."/>
            <person name="Matheny P.B."/>
            <person name="Slot J.C."/>
        </authorList>
    </citation>
    <scope>NUCLEOTIDE SEQUENCE [LARGE SCALE GENOMIC DNA]</scope>
    <source>
        <strain evidence="1 2">SRW20</strain>
    </source>
</reference>
<feature type="non-terminal residue" evidence="1">
    <location>
        <position position="315"/>
    </location>
</feature>
<proteinExistence type="predicted"/>
<protein>
    <submittedName>
        <fullName evidence="1">Uncharacterized protein</fullName>
    </submittedName>
</protein>